<protein>
    <submittedName>
        <fullName evidence="1">Uncharacterized protein</fullName>
    </submittedName>
</protein>
<proteinExistence type="predicted"/>
<dbReference type="EMBL" id="FZNT01000006">
    <property type="protein sequence ID" value="SNR60261.1"/>
    <property type="molecule type" value="Genomic_DNA"/>
</dbReference>
<dbReference type="AlphaFoldDB" id="A0A238XNY9"/>
<keyword evidence="2" id="KW-1185">Reference proteome</keyword>
<organism evidence="1 2">
    <name type="scientific">Lutibacter agarilyticus</name>
    <dbReference type="NCBI Taxonomy" id="1109740"/>
    <lineage>
        <taxon>Bacteria</taxon>
        <taxon>Pseudomonadati</taxon>
        <taxon>Bacteroidota</taxon>
        <taxon>Flavobacteriia</taxon>
        <taxon>Flavobacteriales</taxon>
        <taxon>Flavobacteriaceae</taxon>
        <taxon>Lutibacter</taxon>
    </lineage>
</organism>
<gene>
    <name evidence="1" type="ORF">SAMN06265371_106184</name>
</gene>
<accession>A0A238XNY9</accession>
<sequence>MNNSPIIFERIKELNKRFENIAKELQANQEVFKMPSEIKDSLSKIGKGLIRVYTETPDNLLNISKFGWFLDLDCEMKYSFELNDLIENDKYDEAEKSLVNYYSNNLTEIFEVLSKRHPIRKEILSQIEKSYNEELFYLTIPVVLSQIDGICNDITTKKFFIKNKEYLPEVYPIIEKMHSSMTDIFLAPIKNSSPLNVWEKKIGDFPLKLNRHEILHGVDINYGNKINSLKCISLLKYISDLIIRIDR</sequence>
<dbReference type="Proteomes" id="UP000198384">
    <property type="component" value="Unassembled WGS sequence"/>
</dbReference>
<evidence type="ECO:0000313" key="1">
    <source>
        <dbReference type="EMBL" id="SNR60261.1"/>
    </source>
</evidence>
<evidence type="ECO:0000313" key="2">
    <source>
        <dbReference type="Proteomes" id="UP000198384"/>
    </source>
</evidence>
<name>A0A238XNY9_9FLAO</name>
<reference evidence="1 2" key="1">
    <citation type="submission" date="2017-06" db="EMBL/GenBank/DDBJ databases">
        <authorList>
            <person name="Kim H.J."/>
            <person name="Triplett B.A."/>
        </authorList>
    </citation>
    <scope>NUCLEOTIDE SEQUENCE [LARGE SCALE GENOMIC DNA]</scope>
    <source>
        <strain evidence="1 2">DSM 29150</strain>
    </source>
</reference>